<proteinExistence type="predicted"/>
<dbReference type="Proteomes" id="UP001500604">
    <property type="component" value="Unassembled WGS sequence"/>
</dbReference>
<evidence type="ECO:0000313" key="1">
    <source>
        <dbReference type="EMBL" id="GAA4651385.1"/>
    </source>
</evidence>
<organism evidence="1 2">
    <name type="scientific">Kistimonas scapharcae</name>
    <dbReference type="NCBI Taxonomy" id="1036133"/>
    <lineage>
        <taxon>Bacteria</taxon>
        <taxon>Pseudomonadati</taxon>
        <taxon>Pseudomonadota</taxon>
        <taxon>Gammaproteobacteria</taxon>
        <taxon>Oceanospirillales</taxon>
        <taxon>Endozoicomonadaceae</taxon>
        <taxon>Kistimonas</taxon>
    </lineage>
</organism>
<reference evidence="2" key="1">
    <citation type="journal article" date="2019" name="Int. J. Syst. Evol. Microbiol.">
        <title>The Global Catalogue of Microorganisms (GCM) 10K type strain sequencing project: providing services to taxonomists for standard genome sequencing and annotation.</title>
        <authorList>
            <consortium name="The Broad Institute Genomics Platform"/>
            <consortium name="The Broad Institute Genome Sequencing Center for Infectious Disease"/>
            <person name="Wu L."/>
            <person name="Ma J."/>
        </authorList>
    </citation>
    <scope>NUCLEOTIDE SEQUENCE [LARGE SCALE GENOMIC DNA]</scope>
    <source>
        <strain evidence="2">JCM 17805</strain>
    </source>
</reference>
<accession>A0ABP8V804</accession>
<dbReference type="EMBL" id="BAABFL010000450">
    <property type="protein sequence ID" value="GAA4651385.1"/>
    <property type="molecule type" value="Genomic_DNA"/>
</dbReference>
<gene>
    <name evidence="1" type="ORF">GCM10023116_36690</name>
</gene>
<protein>
    <submittedName>
        <fullName evidence="1">Uncharacterized protein</fullName>
    </submittedName>
</protein>
<keyword evidence="2" id="KW-1185">Reference proteome</keyword>
<sequence length="75" mass="8543">MRETVEMDGYEVIYSSPVFVKGDSEFFHQAVDTLWRACPDKGSDTQSTREVTAQEPHLGRFHVKVPQAVFLLIVD</sequence>
<comment type="caution">
    <text evidence="1">The sequence shown here is derived from an EMBL/GenBank/DDBJ whole genome shotgun (WGS) entry which is preliminary data.</text>
</comment>
<evidence type="ECO:0000313" key="2">
    <source>
        <dbReference type="Proteomes" id="UP001500604"/>
    </source>
</evidence>
<name>A0ABP8V804_9GAMM</name>